<evidence type="ECO:0000256" key="2">
    <source>
        <dbReference type="ARBA" id="ARBA00022679"/>
    </source>
</evidence>
<dbReference type="InterPro" id="IPR004381">
    <property type="entry name" value="Glycerate_kinase"/>
</dbReference>
<organism evidence="5 6">
    <name type="scientific">Pseudaeromonas sharmana</name>
    <dbReference type="NCBI Taxonomy" id="328412"/>
    <lineage>
        <taxon>Bacteria</taxon>
        <taxon>Pseudomonadati</taxon>
        <taxon>Pseudomonadota</taxon>
        <taxon>Gammaproteobacteria</taxon>
        <taxon>Aeromonadales</taxon>
        <taxon>Aeromonadaceae</taxon>
        <taxon>Pseudaeromonas</taxon>
    </lineage>
</organism>
<dbReference type="PANTHER" id="PTHR21599">
    <property type="entry name" value="GLYCERATE KINASE"/>
    <property type="match status" value="1"/>
</dbReference>
<evidence type="ECO:0000256" key="1">
    <source>
        <dbReference type="ARBA" id="ARBA00006284"/>
    </source>
</evidence>
<gene>
    <name evidence="5" type="ORF">ACFOSS_10225</name>
</gene>
<comment type="similarity">
    <text evidence="1 4">Belongs to the glycerate kinase type-1 family.</text>
</comment>
<evidence type="ECO:0000256" key="4">
    <source>
        <dbReference type="PIRNR" id="PIRNR006078"/>
    </source>
</evidence>
<keyword evidence="6" id="KW-1185">Reference proteome</keyword>
<name>A0ABV8CNQ1_9GAMM</name>
<dbReference type="NCBIfam" id="TIGR00045">
    <property type="entry name" value="glycerate kinase"/>
    <property type="match status" value="1"/>
</dbReference>
<dbReference type="EMBL" id="JBHSAF010000014">
    <property type="protein sequence ID" value="MFC3913840.1"/>
    <property type="molecule type" value="Genomic_DNA"/>
</dbReference>
<dbReference type="Gene3D" id="3.40.50.10350">
    <property type="entry name" value="Glycerate kinase, domain 1"/>
    <property type="match status" value="1"/>
</dbReference>
<evidence type="ECO:0000256" key="3">
    <source>
        <dbReference type="ARBA" id="ARBA00022777"/>
    </source>
</evidence>
<dbReference type="InterPro" id="IPR018197">
    <property type="entry name" value="Glycerate_kinase_RE-like"/>
</dbReference>
<protein>
    <submittedName>
        <fullName evidence="5">Glycerate kinase</fullName>
        <ecNumber evidence="5">2.7.1.31</ecNumber>
    </submittedName>
</protein>
<sequence>MTANQAAQAMQAGVLAVLPQAECLCLPLADGGEGTLAVLAEAWSLQTLRHTVSGPLGAPVTATWGIVTHPDGKRIGVIEMAAASGLMLLAPAQRNPLQTSSYGFGQLMMCALMAGVDELLLTIGGSATHDGGLGMLCALGARALDQHGQPVAATGAGLLQVHKLDMSGLDPRWTRMPIRVICDVKNPLCGEQGAARVFAAQKGADGHQIEQLERASLHWAALLANTLGERVDALPGAGAAGGVGAALLGCLRASLLPGIEVVLDLLGFDQLLARADLVLTGEGRLDTQTAAGKVISGVGARCKRQNKPLVALVGSLVSDTATTLPAGVTACFATNPIPHSLDAALSTAAANLELTSAQVVALWASSFLKQG</sequence>
<dbReference type="InterPro" id="IPR018193">
    <property type="entry name" value="Glyc_kinase_flavodox-like_fold"/>
</dbReference>
<proteinExistence type="inferred from homology"/>
<reference evidence="6" key="1">
    <citation type="journal article" date="2019" name="Int. J. Syst. Evol. Microbiol.">
        <title>The Global Catalogue of Microorganisms (GCM) 10K type strain sequencing project: providing services to taxonomists for standard genome sequencing and annotation.</title>
        <authorList>
            <consortium name="The Broad Institute Genomics Platform"/>
            <consortium name="The Broad Institute Genome Sequencing Center for Infectious Disease"/>
            <person name="Wu L."/>
            <person name="Ma J."/>
        </authorList>
    </citation>
    <scope>NUCLEOTIDE SEQUENCE [LARGE SCALE GENOMIC DNA]</scope>
    <source>
        <strain evidence="6">CCUG 54939</strain>
    </source>
</reference>
<dbReference type="SUPFAM" id="SSF110738">
    <property type="entry name" value="Glycerate kinase I"/>
    <property type="match status" value="1"/>
</dbReference>
<keyword evidence="3 4" id="KW-0418">Kinase</keyword>
<dbReference type="GO" id="GO:0008887">
    <property type="term" value="F:glycerate kinase activity"/>
    <property type="evidence" value="ECO:0007669"/>
    <property type="project" value="UniProtKB-EC"/>
</dbReference>
<dbReference type="PIRSF" id="PIRSF006078">
    <property type="entry name" value="GlxK"/>
    <property type="match status" value="1"/>
</dbReference>
<dbReference type="EC" id="2.7.1.31" evidence="5"/>
<accession>A0ABV8CNQ1</accession>
<dbReference type="PANTHER" id="PTHR21599:SF0">
    <property type="entry name" value="GLYCERATE KINASE"/>
    <property type="match status" value="1"/>
</dbReference>
<dbReference type="Pfam" id="PF02595">
    <property type="entry name" value="Gly_kinase"/>
    <property type="match status" value="1"/>
</dbReference>
<evidence type="ECO:0000313" key="5">
    <source>
        <dbReference type="EMBL" id="MFC3913840.1"/>
    </source>
</evidence>
<comment type="caution">
    <text evidence="5">The sequence shown here is derived from an EMBL/GenBank/DDBJ whole genome shotgun (WGS) entry which is preliminary data.</text>
</comment>
<dbReference type="InterPro" id="IPR036129">
    <property type="entry name" value="Glycerate_kinase_sf"/>
</dbReference>
<evidence type="ECO:0000313" key="6">
    <source>
        <dbReference type="Proteomes" id="UP001595692"/>
    </source>
</evidence>
<keyword evidence="2 4" id="KW-0808">Transferase</keyword>
<dbReference type="Proteomes" id="UP001595692">
    <property type="component" value="Unassembled WGS sequence"/>
</dbReference>
<dbReference type="Gene3D" id="3.90.1510.10">
    <property type="entry name" value="Glycerate kinase, domain 2"/>
    <property type="match status" value="1"/>
</dbReference>